<reference evidence="2 3" key="1">
    <citation type="submission" date="2018-09" db="EMBL/GenBank/DDBJ databases">
        <title>A high-quality reference genome of wild soybean provides a powerful tool to mine soybean genomes.</title>
        <authorList>
            <person name="Xie M."/>
            <person name="Chung C.Y.L."/>
            <person name="Li M.-W."/>
            <person name="Wong F.-L."/>
            <person name="Chan T.-F."/>
            <person name="Lam H.-M."/>
        </authorList>
    </citation>
    <scope>NUCLEOTIDE SEQUENCE [LARGE SCALE GENOMIC DNA]</scope>
    <source>
        <strain evidence="3">cv. W05</strain>
        <tissue evidence="2">Hypocotyl of etiolated seedlings</tissue>
    </source>
</reference>
<dbReference type="Proteomes" id="UP000289340">
    <property type="component" value="Chromosome 10"/>
</dbReference>
<feature type="region of interest" description="Disordered" evidence="1">
    <location>
        <begin position="11"/>
        <end position="48"/>
    </location>
</feature>
<dbReference type="EMBL" id="QZWG01000010">
    <property type="protein sequence ID" value="RZB85918.1"/>
    <property type="molecule type" value="Genomic_DNA"/>
</dbReference>
<sequence>MHLKHNYFYRPPSLPLSLASSPPPPSTTSPTASSHPSSPPLPPSLAGPPPVSLPLSSLHVPILCHLPLLSLPIIFPNPKPKLNFHQTLYFPSLHLPPPRMSIASSNFALPPSPSSPAPSMSSTLVLPSVTTLTLFSFFNKSLLN</sequence>
<keyword evidence="3" id="KW-1185">Reference proteome</keyword>
<evidence type="ECO:0000313" key="3">
    <source>
        <dbReference type="Proteomes" id="UP000289340"/>
    </source>
</evidence>
<proteinExistence type="predicted"/>
<accession>A0A445IIR3</accession>
<organism evidence="2 3">
    <name type="scientific">Glycine soja</name>
    <name type="common">Wild soybean</name>
    <dbReference type="NCBI Taxonomy" id="3848"/>
    <lineage>
        <taxon>Eukaryota</taxon>
        <taxon>Viridiplantae</taxon>
        <taxon>Streptophyta</taxon>
        <taxon>Embryophyta</taxon>
        <taxon>Tracheophyta</taxon>
        <taxon>Spermatophyta</taxon>
        <taxon>Magnoliopsida</taxon>
        <taxon>eudicotyledons</taxon>
        <taxon>Gunneridae</taxon>
        <taxon>Pentapetalae</taxon>
        <taxon>rosids</taxon>
        <taxon>fabids</taxon>
        <taxon>Fabales</taxon>
        <taxon>Fabaceae</taxon>
        <taxon>Papilionoideae</taxon>
        <taxon>50 kb inversion clade</taxon>
        <taxon>NPAAA clade</taxon>
        <taxon>indigoferoid/millettioid clade</taxon>
        <taxon>Phaseoleae</taxon>
        <taxon>Glycine</taxon>
        <taxon>Glycine subgen. Soja</taxon>
    </lineage>
</organism>
<evidence type="ECO:0000256" key="1">
    <source>
        <dbReference type="SAM" id="MobiDB-lite"/>
    </source>
</evidence>
<protein>
    <submittedName>
        <fullName evidence="2">Uncharacterized protein</fullName>
    </submittedName>
</protein>
<evidence type="ECO:0000313" key="2">
    <source>
        <dbReference type="EMBL" id="RZB85918.1"/>
    </source>
</evidence>
<comment type="caution">
    <text evidence="2">The sequence shown here is derived from an EMBL/GenBank/DDBJ whole genome shotgun (WGS) entry which is preliminary data.</text>
</comment>
<gene>
    <name evidence="2" type="ORF">D0Y65_026136</name>
</gene>
<feature type="compositionally biased region" description="Pro residues" evidence="1">
    <location>
        <begin position="37"/>
        <end position="48"/>
    </location>
</feature>
<dbReference type="AlphaFoldDB" id="A0A445IIR3"/>
<name>A0A445IIR3_GLYSO</name>